<dbReference type="EMBL" id="MHBW01000014">
    <property type="protein sequence ID" value="OGY09142.1"/>
    <property type="molecule type" value="Genomic_DNA"/>
</dbReference>
<dbReference type="STRING" id="1797513.A2782_03190"/>
<evidence type="ECO:0000313" key="1">
    <source>
        <dbReference type="EMBL" id="OGY09142.1"/>
    </source>
</evidence>
<proteinExistence type="predicted"/>
<dbReference type="AlphaFoldDB" id="A0A1G1V171"/>
<evidence type="ECO:0000313" key="2">
    <source>
        <dbReference type="Proteomes" id="UP000177967"/>
    </source>
</evidence>
<reference evidence="1 2" key="1">
    <citation type="journal article" date="2016" name="Nat. Commun.">
        <title>Thousands of microbial genomes shed light on interconnected biogeochemical processes in an aquifer system.</title>
        <authorList>
            <person name="Anantharaman K."/>
            <person name="Brown C.T."/>
            <person name="Hug L.A."/>
            <person name="Sharon I."/>
            <person name="Castelle C.J."/>
            <person name="Probst A.J."/>
            <person name="Thomas B.C."/>
            <person name="Singh A."/>
            <person name="Wilkins M.J."/>
            <person name="Karaoz U."/>
            <person name="Brodie E.L."/>
            <person name="Williams K.H."/>
            <person name="Hubbard S.S."/>
            <person name="Banfield J.F."/>
        </authorList>
    </citation>
    <scope>NUCLEOTIDE SEQUENCE [LARGE SCALE GENOMIC DNA]</scope>
</reference>
<gene>
    <name evidence="1" type="ORF">A2782_03190</name>
</gene>
<organism evidence="1 2">
    <name type="scientific">Candidatus Blackburnbacteria bacterium RIFCSPHIGHO2_01_FULL_43_15b</name>
    <dbReference type="NCBI Taxonomy" id="1797513"/>
    <lineage>
        <taxon>Bacteria</taxon>
        <taxon>Candidatus Blackburniibacteriota</taxon>
    </lineage>
</organism>
<protein>
    <submittedName>
        <fullName evidence="1">Uncharacterized protein</fullName>
    </submittedName>
</protein>
<sequence>MSLDVLDDAALEHPAYLPAVHRIARQAVKFPTNNPLRLAALNAGEHFVKDRTAGNFGRLFFNKFFGDIQTFVFGYAPQNGKLVLNRPDLLVFNIGGFASVEKIVEHIFN</sequence>
<comment type="caution">
    <text evidence="1">The sequence shown here is derived from an EMBL/GenBank/DDBJ whole genome shotgun (WGS) entry which is preliminary data.</text>
</comment>
<name>A0A1G1V171_9BACT</name>
<dbReference type="Proteomes" id="UP000177967">
    <property type="component" value="Unassembled WGS sequence"/>
</dbReference>
<accession>A0A1G1V171</accession>